<dbReference type="PANTHER" id="PTHR42804">
    <property type="entry name" value="ALDEHYDE DEHYDROGENASE"/>
    <property type="match status" value="1"/>
</dbReference>
<protein>
    <recommendedName>
        <fullName evidence="7">aldehyde dehydrogenase (NAD(+))</fullName>
        <ecNumber evidence="7">1.2.1.3</ecNumber>
    </recommendedName>
</protein>
<proteinExistence type="inferred from homology"/>
<dbReference type="AlphaFoldDB" id="A0A7W5G098"/>
<evidence type="ECO:0000313" key="12">
    <source>
        <dbReference type="EMBL" id="MBB3135888.1"/>
    </source>
</evidence>
<dbReference type="InterPro" id="IPR016163">
    <property type="entry name" value="Ald_DH_C"/>
</dbReference>
<evidence type="ECO:0000256" key="4">
    <source>
        <dbReference type="ARBA" id="ARBA00022958"/>
    </source>
</evidence>
<dbReference type="InterPro" id="IPR016160">
    <property type="entry name" value="Ald_DH_CS_CYS"/>
</dbReference>
<evidence type="ECO:0000256" key="10">
    <source>
        <dbReference type="RuleBase" id="RU003345"/>
    </source>
</evidence>
<dbReference type="PROSITE" id="PS00687">
    <property type="entry name" value="ALDEHYDE_DEHYDR_GLU"/>
    <property type="match status" value="1"/>
</dbReference>
<dbReference type="Pfam" id="PF00171">
    <property type="entry name" value="Aldedh"/>
    <property type="match status" value="1"/>
</dbReference>
<evidence type="ECO:0000256" key="1">
    <source>
        <dbReference type="ARBA" id="ARBA00009986"/>
    </source>
</evidence>
<feature type="active site" evidence="9">
    <location>
        <position position="290"/>
    </location>
</feature>
<keyword evidence="2" id="KW-0479">Metal-binding</keyword>
<evidence type="ECO:0000256" key="3">
    <source>
        <dbReference type="ARBA" id="ARBA00022857"/>
    </source>
</evidence>
<dbReference type="GO" id="GO:0046872">
    <property type="term" value="F:metal ion binding"/>
    <property type="evidence" value="ECO:0007669"/>
    <property type="project" value="UniProtKB-KW"/>
</dbReference>
<evidence type="ECO:0000256" key="9">
    <source>
        <dbReference type="PROSITE-ProRule" id="PRU10007"/>
    </source>
</evidence>
<comment type="catalytic activity">
    <reaction evidence="8">
        <text>an aldehyde + NAD(+) + H2O = a carboxylate + NADH + 2 H(+)</text>
        <dbReference type="Rhea" id="RHEA:16185"/>
        <dbReference type="ChEBI" id="CHEBI:15377"/>
        <dbReference type="ChEBI" id="CHEBI:15378"/>
        <dbReference type="ChEBI" id="CHEBI:17478"/>
        <dbReference type="ChEBI" id="CHEBI:29067"/>
        <dbReference type="ChEBI" id="CHEBI:57540"/>
        <dbReference type="ChEBI" id="CHEBI:57945"/>
        <dbReference type="EC" id="1.2.1.3"/>
    </reaction>
</comment>
<dbReference type="Gene3D" id="3.40.309.10">
    <property type="entry name" value="Aldehyde Dehydrogenase, Chain A, domain 2"/>
    <property type="match status" value="1"/>
</dbReference>
<keyword evidence="13" id="KW-1185">Reference proteome</keyword>
<evidence type="ECO:0000259" key="11">
    <source>
        <dbReference type="Pfam" id="PF00171"/>
    </source>
</evidence>
<dbReference type="FunFam" id="3.40.605.10:FF:000007">
    <property type="entry name" value="NAD/NADP-dependent betaine aldehyde dehydrogenase"/>
    <property type="match status" value="1"/>
</dbReference>
<dbReference type="PROSITE" id="PS00070">
    <property type="entry name" value="ALDEHYDE_DEHYDR_CYS"/>
    <property type="match status" value="1"/>
</dbReference>
<reference evidence="12 13" key="1">
    <citation type="submission" date="2020-08" db="EMBL/GenBank/DDBJ databases">
        <title>Genomic Encyclopedia of Type Strains, Phase III (KMG-III): the genomes of soil and plant-associated and newly described type strains.</title>
        <authorList>
            <person name="Whitman W."/>
        </authorList>
    </citation>
    <scope>NUCLEOTIDE SEQUENCE [LARGE SCALE GENOMIC DNA]</scope>
    <source>
        <strain evidence="12 13">CECT 4113</strain>
    </source>
</reference>
<dbReference type="RefSeq" id="WP_205909794.1">
    <property type="nucleotide sequence ID" value="NZ_JACHXH010000012.1"/>
</dbReference>
<dbReference type="InterPro" id="IPR015590">
    <property type="entry name" value="Aldehyde_DH_dom"/>
</dbReference>
<dbReference type="EMBL" id="JACHXH010000012">
    <property type="protein sequence ID" value="MBB3135888.1"/>
    <property type="molecule type" value="Genomic_DNA"/>
</dbReference>
<keyword evidence="5 10" id="KW-0560">Oxidoreductase</keyword>
<evidence type="ECO:0000256" key="8">
    <source>
        <dbReference type="ARBA" id="ARBA00049194"/>
    </source>
</evidence>
<keyword evidence="6" id="KW-0558">Oxidation</keyword>
<sequence>MDEQQTIAGTHQFRLIEMETRAVTTTFSRPQHLNVPADLLDRPKAVFVNGRWQVGRAAAPMISIDPSTAKAFSSFLPASPDQVGEATEAAERAFADWRRTSGGERSRFLSAIAAGLRDRKADLVALQMLNNGKPRYEAEIDVDDAAATFDYYAGVAKDLDAEQGRSVALGDDTLAGATHFEPLGPVGLIVAWNFPMVTTAWKLAPALAAGCTAVIKPSEFTTLAELVYADLAGQIGLPAGVLNIIPGGGEIGAALCADRRIRKISFTGSNATGSRVMAAAASRIVPVSLELGGKSPIIILEDADIAQAVEIAAAGIFFNCGQMCSATSRLLVAEGIAEDFTTALLGKADQLIVAGHEDPGAQIGPLTTPEQFAKVKAVLEKARADGLDCIAGGSAVPGRQGFFIEPSIYRNVPTDHPLWREEIFGPVLAIRSFTSTDEAVALANDTDFGLAATVVGTDGDAAAAVARNLDAGHVWVNTSQMIFPNTAWGGFKASGIGRELGPWGLSAYRGVKHITRAA</sequence>
<comment type="similarity">
    <text evidence="1 10">Belongs to the aldehyde dehydrogenase family.</text>
</comment>
<dbReference type="InterPro" id="IPR016162">
    <property type="entry name" value="Ald_DH_N"/>
</dbReference>
<dbReference type="EC" id="1.2.1.3" evidence="7"/>
<evidence type="ECO:0000256" key="6">
    <source>
        <dbReference type="ARBA" id="ARBA00023097"/>
    </source>
</evidence>
<feature type="domain" description="Aldehyde dehydrogenase" evidence="11">
    <location>
        <begin position="61"/>
        <end position="514"/>
    </location>
</feature>
<evidence type="ECO:0000256" key="5">
    <source>
        <dbReference type="ARBA" id="ARBA00023002"/>
    </source>
</evidence>
<keyword evidence="3" id="KW-0521">NADP</keyword>
<evidence type="ECO:0000313" key="13">
    <source>
        <dbReference type="Proteomes" id="UP000518315"/>
    </source>
</evidence>
<dbReference type="InterPro" id="IPR029510">
    <property type="entry name" value="Ald_DH_CS_GLU"/>
</dbReference>
<comment type="caution">
    <text evidence="12">The sequence shown here is derived from an EMBL/GenBank/DDBJ whole genome shotgun (WGS) entry which is preliminary data.</text>
</comment>
<evidence type="ECO:0000256" key="7">
    <source>
        <dbReference type="ARBA" id="ARBA00024226"/>
    </source>
</evidence>
<dbReference type="GO" id="GO:0004029">
    <property type="term" value="F:aldehyde dehydrogenase (NAD+) activity"/>
    <property type="evidence" value="ECO:0007669"/>
    <property type="project" value="UniProtKB-EC"/>
</dbReference>
<dbReference type="SUPFAM" id="SSF53720">
    <property type="entry name" value="ALDH-like"/>
    <property type="match status" value="1"/>
</dbReference>
<name>A0A7W5G098_9HYPH</name>
<evidence type="ECO:0000256" key="2">
    <source>
        <dbReference type="ARBA" id="ARBA00022723"/>
    </source>
</evidence>
<dbReference type="Gene3D" id="3.40.605.10">
    <property type="entry name" value="Aldehyde Dehydrogenase, Chain A, domain 1"/>
    <property type="match status" value="1"/>
</dbReference>
<gene>
    <name evidence="12" type="ORF">FHS26_003635</name>
</gene>
<accession>A0A7W5G098</accession>
<dbReference type="Proteomes" id="UP000518315">
    <property type="component" value="Unassembled WGS sequence"/>
</dbReference>
<dbReference type="PANTHER" id="PTHR42804:SF1">
    <property type="entry name" value="ALDEHYDE DEHYDROGENASE-RELATED"/>
    <property type="match status" value="1"/>
</dbReference>
<dbReference type="InterPro" id="IPR016161">
    <property type="entry name" value="Ald_DH/histidinol_DH"/>
</dbReference>
<keyword evidence="4" id="KW-0630">Potassium</keyword>
<dbReference type="FunFam" id="3.40.309.10:FF:000012">
    <property type="entry name" value="Betaine aldehyde dehydrogenase"/>
    <property type="match status" value="1"/>
</dbReference>
<organism evidence="12 13">
    <name type="scientific">Rhizobium pisi</name>
    <dbReference type="NCBI Taxonomy" id="574561"/>
    <lineage>
        <taxon>Bacteria</taxon>
        <taxon>Pseudomonadati</taxon>
        <taxon>Pseudomonadota</taxon>
        <taxon>Alphaproteobacteria</taxon>
        <taxon>Hyphomicrobiales</taxon>
        <taxon>Rhizobiaceae</taxon>
        <taxon>Rhizobium/Agrobacterium group</taxon>
        <taxon>Rhizobium</taxon>
    </lineage>
</organism>